<dbReference type="AlphaFoldDB" id="A0A0N8HKF2"/>
<feature type="transmembrane region" description="Helical" evidence="1">
    <location>
        <begin position="90"/>
        <end position="107"/>
    </location>
</feature>
<feature type="transmembrane region" description="Helical" evidence="1">
    <location>
        <begin position="176"/>
        <end position="202"/>
    </location>
</feature>
<keyword evidence="1" id="KW-1133">Transmembrane helix</keyword>
<dbReference type="PATRIC" id="fig|570156.3.peg.2795"/>
<gene>
    <name evidence="3" type="ORF">AOG27_08650</name>
</gene>
<dbReference type="RefSeq" id="WP_054552626.1">
    <property type="nucleotide sequence ID" value="NZ_LJTC01000005.1"/>
</dbReference>
<dbReference type="OrthoDB" id="696651at2"/>
<evidence type="ECO:0000256" key="1">
    <source>
        <dbReference type="SAM" id="Phobius"/>
    </source>
</evidence>
<dbReference type="EMBL" id="LJTC01000005">
    <property type="protein sequence ID" value="KPM83712.1"/>
    <property type="molecule type" value="Genomic_DNA"/>
</dbReference>
<evidence type="ECO:0000313" key="4">
    <source>
        <dbReference type="Proteomes" id="UP000050378"/>
    </source>
</evidence>
<evidence type="ECO:0000313" key="3">
    <source>
        <dbReference type="EMBL" id="KPM83712.1"/>
    </source>
</evidence>
<accession>A0A0N8HKF2</accession>
<feature type="transmembrane region" description="Helical" evidence="1">
    <location>
        <begin position="61"/>
        <end position="78"/>
    </location>
</feature>
<keyword evidence="1" id="KW-0472">Membrane</keyword>
<protein>
    <recommendedName>
        <fullName evidence="2">Fatty acid desaturase domain-containing protein</fullName>
    </recommendedName>
</protein>
<reference evidence="3 4" key="1">
    <citation type="submission" date="2015-09" db="EMBL/GenBank/DDBJ databases">
        <title>Draft Genome Sequence of Pseudoalteromonas lipolytica UCD-48B.</title>
        <authorList>
            <person name="Krusor M."/>
            <person name="Coil D.A."/>
            <person name="Lang J.M."/>
            <person name="Eisen J.A."/>
            <person name="Alexiev A."/>
        </authorList>
    </citation>
    <scope>NUCLEOTIDE SEQUENCE [LARGE SCALE GENOMIC DNA]</scope>
    <source>
        <strain evidence="3 4">UCD-48B</strain>
    </source>
</reference>
<dbReference type="Proteomes" id="UP000050378">
    <property type="component" value="Unassembled WGS sequence"/>
</dbReference>
<name>A0A0N8HKF2_9GAMM</name>
<organism evidence="3 4">
    <name type="scientific">Pseudoalteromonas lipolytica</name>
    <dbReference type="NCBI Taxonomy" id="570156"/>
    <lineage>
        <taxon>Bacteria</taxon>
        <taxon>Pseudomonadati</taxon>
        <taxon>Pseudomonadota</taxon>
        <taxon>Gammaproteobacteria</taxon>
        <taxon>Alteromonadales</taxon>
        <taxon>Pseudoalteromonadaceae</taxon>
        <taxon>Pseudoalteromonas</taxon>
    </lineage>
</organism>
<feature type="transmembrane region" description="Helical" evidence="1">
    <location>
        <begin position="214"/>
        <end position="235"/>
    </location>
</feature>
<dbReference type="CDD" id="cd01060">
    <property type="entry name" value="Membrane-FADS-like"/>
    <property type="match status" value="1"/>
</dbReference>
<proteinExistence type="predicted"/>
<evidence type="ECO:0000259" key="2">
    <source>
        <dbReference type="Pfam" id="PF00487"/>
    </source>
</evidence>
<dbReference type="GO" id="GO:0006629">
    <property type="term" value="P:lipid metabolic process"/>
    <property type="evidence" value="ECO:0007669"/>
    <property type="project" value="InterPro"/>
</dbReference>
<feature type="domain" description="Fatty acid desaturase" evidence="2">
    <location>
        <begin position="62"/>
        <end position="316"/>
    </location>
</feature>
<dbReference type="InterPro" id="IPR005804">
    <property type="entry name" value="FA_desaturase_dom"/>
</dbReference>
<keyword evidence="1" id="KW-0812">Transmembrane</keyword>
<dbReference type="Pfam" id="PF00487">
    <property type="entry name" value="FA_desaturase"/>
    <property type="match status" value="1"/>
</dbReference>
<sequence length="337" mass="38677">MSKLTAKQNIKAIVTAIKAEEQSLRARYPILNQQNKIAMVILLVSLCSLFGVATLYYLAVIPSWLCIILAAFITSISHELEHDLIHKQYFSNRPFIHNFMMLTVWLMRPNTVNPWYRRKIHLHHHKVSGTSQDLEERLVGNGIKSPLLRALVITDGLLGLLINTKRFNKEISGFKFFRVFNAGFPIATAYFAILYGVIAYYAVQFVQPFTLPPWGAELLAMADFLMVVLIVPNIIRSSSLNLVTSSMHYYGGVNNLLEQTHVITSRWFLPFQLFCFDFGRTHTIHHFVPNQPFYIRQLISKKIHPIMAQHGVRFNDLQSLKHANHYPVKELSSQQGV</sequence>
<dbReference type="STRING" id="570156.AOG27_08650"/>
<comment type="caution">
    <text evidence="3">The sequence shown here is derived from an EMBL/GenBank/DDBJ whole genome shotgun (WGS) entry which is preliminary data.</text>
</comment>